<dbReference type="PANTHER" id="PTHR46905:SF1">
    <property type="entry name" value="RING-TYPE E3 UBIQUITIN TRANSFERASE"/>
    <property type="match status" value="1"/>
</dbReference>
<dbReference type="Gramene" id="FCD_00020855-RA">
    <property type="protein sequence ID" value="FCD_00020855-RA:cds"/>
    <property type="gene ID" value="FCD_00020855"/>
</dbReference>
<keyword evidence="6" id="KW-0479">Metal-binding</keyword>
<evidence type="ECO:0000256" key="7">
    <source>
        <dbReference type="ARBA" id="ARBA00022786"/>
    </source>
</evidence>
<keyword evidence="17" id="KW-1185">Reference proteome</keyword>
<dbReference type="EC" id="2.3.2.27" evidence="3"/>
<dbReference type="SMART" id="SM00184">
    <property type="entry name" value="RING"/>
    <property type="match status" value="1"/>
</dbReference>
<evidence type="ECO:0000256" key="1">
    <source>
        <dbReference type="ARBA" id="ARBA00000900"/>
    </source>
</evidence>
<evidence type="ECO:0000256" key="10">
    <source>
        <dbReference type="ARBA" id="ARBA00023136"/>
    </source>
</evidence>
<dbReference type="Proteomes" id="UP001187192">
    <property type="component" value="Unassembled WGS sequence"/>
</dbReference>
<dbReference type="Pfam" id="PF13639">
    <property type="entry name" value="zf-RING_2"/>
    <property type="match status" value="1"/>
</dbReference>
<comment type="caution">
    <text evidence="16">The sequence shown here is derived from an EMBL/GenBank/DDBJ whole genome shotgun (WGS) entry which is preliminary data.</text>
</comment>
<keyword evidence="4" id="KW-0808">Transferase</keyword>
<sequence length="186" mass="20181">MRELPSPLPPPPRHANSTHSHTPPPSPPQTTTSCDGHSCRWRPYSGTGDFEANATMILIILLCALMCALALNTAIRCFLRGHRQQHQQQQSMNGAGHDEQQQQEKGNAGAVVAALPALVVYSAGVKAKLSGAETAAECAICLSEFEEGQEIRVMGRCNHGFHDHCIHQWLSSHPSCPTCRTICLLP</sequence>
<evidence type="ECO:0000256" key="13">
    <source>
        <dbReference type="SAM" id="MobiDB-lite"/>
    </source>
</evidence>
<feature type="domain" description="RING-type" evidence="15">
    <location>
        <begin position="138"/>
        <end position="180"/>
    </location>
</feature>
<dbReference type="GO" id="GO:0008270">
    <property type="term" value="F:zinc ion binding"/>
    <property type="evidence" value="ECO:0007669"/>
    <property type="project" value="UniProtKB-KW"/>
</dbReference>
<proteinExistence type="inferred from homology"/>
<evidence type="ECO:0000256" key="12">
    <source>
        <dbReference type="PROSITE-ProRule" id="PRU00175"/>
    </source>
</evidence>
<evidence type="ECO:0000256" key="6">
    <source>
        <dbReference type="ARBA" id="ARBA00022723"/>
    </source>
</evidence>
<feature type="region of interest" description="Disordered" evidence="13">
    <location>
        <begin position="1"/>
        <end position="36"/>
    </location>
</feature>
<dbReference type="PROSITE" id="PS50089">
    <property type="entry name" value="ZF_RING_2"/>
    <property type="match status" value="1"/>
</dbReference>
<evidence type="ECO:0000313" key="17">
    <source>
        <dbReference type="Proteomes" id="UP001187192"/>
    </source>
</evidence>
<evidence type="ECO:0000259" key="15">
    <source>
        <dbReference type="PROSITE" id="PS50089"/>
    </source>
</evidence>
<accession>A0AA87ZVY9</accession>
<dbReference type="PANTHER" id="PTHR46905">
    <property type="entry name" value="RING-H2 FINGER PROTEIN ATL78"/>
    <property type="match status" value="1"/>
</dbReference>
<evidence type="ECO:0000313" key="16">
    <source>
        <dbReference type="EMBL" id="GMN39870.1"/>
    </source>
</evidence>
<dbReference type="GO" id="GO:0016020">
    <property type="term" value="C:membrane"/>
    <property type="evidence" value="ECO:0007669"/>
    <property type="project" value="UniProtKB-SubCell"/>
</dbReference>
<evidence type="ECO:0000256" key="8">
    <source>
        <dbReference type="ARBA" id="ARBA00022833"/>
    </source>
</evidence>
<evidence type="ECO:0000256" key="5">
    <source>
        <dbReference type="ARBA" id="ARBA00022692"/>
    </source>
</evidence>
<keyword evidence="5 14" id="KW-0812">Transmembrane</keyword>
<evidence type="ECO:0000256" key="11">
    <source>
        <dbReference type="ARBA" id="ARBA00024209"/>
    </source>
</evidence>
<dbReference type="PROSITE" id="PS51257">
    <property type="entry name" value="PROKAR_LIPOPROTEIN"/>
    <property type="match status" value="1"/>
</dbReference>
<comment type="catalytic activity">
    <reaction evidence="1">
        <text>S-ubiquitinyl-[E2 ubiquitin-conjugating enzyme]-L-cysteine + [acceptor protein]-L-lysine = [E2 ubiquitin-conjugating enzyme]-L-cysteine + N(6)-ubiquitinyl-[acceptor protein]-L-lysine.</text>
        <dbReference type="EC" id="2.3.2.27"/>
    </reaction>
</comment>
<keyword evidence="7" id="KW-0833">Ubl conjugation pathway</keyword>
<evidence type="ECO:0000256" key="4">
    <source>
        <dbReference type="ARBA" id="ARBA00022679"/>
    </source>
</evidence>
<name>A0AA87ZVY9_FICCA</name>
<dbReference type="Gene3D" id="3.30.40.10">
    <property type="entry name" value="Zinc/RING finger domain, C3HC4 (zinc finger)"/>
    <property type="match status" value="1"/>
</dbReference>
<protein>
    <recommendedName>
        <fullName evidence="3">RING-type E3 ubiquitin transferase</fullName>
        <ecNumber evidence="3">2.3.2.27</ecNumber>
    </recommendedName>
</protein>
<dbReference type="InterPro" id="IPR013083">
    <property type="entry name" value="Znf_RING/FYVE/PHD"/>
</dbReference>
<dbReference type="EMBL" id="BTGU01000010">
    <property type="protein sequence ID" value="GMN39870.1"/>
    <property type="molecule type" value="Genomic_DNA"/>
</dbReference>
<reference evidence="16" key="1">
    <citation type="submission" date="2023-07" db="EMBL/GenBank/DDBJ databases">
        <title>draft genome sequence of fig (Ficus carica).</title>
        <authorList>
            <person name="Takahashi T."/>
            <person name="Nishimura K."/>
        </authorList>
    </citation>
    <scope>NUCLEOTIDE SEQUENCE</scope>
</reference>
<evidence type="ECO:0000256" key="9">
    <source>
        <dbReference type="ARBA" id="ARBA00022989"/>
    </source>
</evidence>
<comment type="subcellular location">
    <subcellularLocation>
        <location evidence="2">Membrane</location>
        <topology evidence="2">Single-pass membrane protein</topology>
    </subcellularLocation>
</comment>
<feature type="compositionally biased region" description="Pro residues" evidence="13">
    <location>
        <begin position="1"/>
        <end position="13"/>
    </location>
</feature>
<keyword evidence="9 14" id="KW-1133">Transmembrane helix</keyword>
<comment type="similarity">
    <text evidence="11">Belongs to the RING-type zinc finger family. ATL subfamily.</text>
</comment>
<dbReference type="GO" id="GO:0016567">
    <property type="term" value="P:protein ubiquitination"/>
    <property type="evidence" value="ECO:0007669"/>
    <property type="project" value="InterPro"/>
</dbReference>
<dbReference type="InterPro" id="IPR044602">
    <property type="entry name" value="ATL10/ATL72-79-like"/>
</dbReference>
<keyword evidence="10 14" id="KW-0472">Membrane</keyword>
<evidence type="ECO:0000256" key="3">
    <source>
        <dbReference type="ARBA" id="ARBA00012483"/>
    </source>
</evidence>
<keyword evidence="8" id="KW-0862">Zinc</keyword>
<dbReference type="SUPFAM" id="SSF57850">
    <property type="entry name" value="RING/U-box"/>
    <property type="match status" value="1"/>
</dbReference>
<dbReference type="AlphaFoldDB" id="A0AA87ZVY9"/>
<evidence type="ECO:0000256" key="2">
    <source>
        <dbReference type="ARBA" id="ARBA00004167"/>
    </source>
</evidence>
<dbReference type="InterPro" id="IPR001841">
    <property type="entry name" value="Znf_RING"/>
</dbReference>
<keyword evidence="12" id="KW-0863">Zinc-finger</keyword>
<evidence type="ECO:0000256" key="14">
    <source>
        <dbReference type="SAM" id="Phobius"/>
    </source>
</evidence>
<dbReference type="GO" id="GO:0061630">
    <property type="term" value="F:ubiquitin protein ligase activity"/>
    <property type="evidence" value="ECO:0007669"/>
    <property type="project" value="UniProtKB-EC"/>
</dbReference>
<gene>
    <name evidence="16" type="ORF">TIFTF001_009101</name>
</gene>
<feature type="transmembrane region" description="Helical" evidence="14">
    <location>
        <begin position="54"/>
        <end position="79"/>
    </location>
</feature>
<organism evidence="16 17">
    <name type="scientific">Ficus carica</name>
    <name type="common">Common fig</name>
    <dbReference type="NCBI Taxonomy" id="3494"/>
    <lineage>
        <taxon>Eukaryota</taxon>
        <taxon>Viridiplantae</taxon>
        <taxon>Streptophyta</taxon>
        <taxon>Embryophyta</taxon>
        <taxon>Tracheophyta</taxon>
        <taxon>Spermatophyta</taxon>
        <taxon>Magnoliopsida</taxon>
        <taxon>eudicotyledons</taxon>
        <taxon>Gunneridae</taxon>
        <taxon>Pentapetalae</taxon>
        <taxon>rosids</taxon>
        <taxon>fabids</taxon>
        <taxon>Rosales</taxon>
        <taxon>Moraceae</taxon>
        <taxon>Ficeae</taxon>
        <taxon>Ficus</taxon>
    </lineage>
</organism>